<dbReference type="GO" id="GO:0015232">
    <property type="term" value="F:heme transmembrane transporter activity"/>
    <property type="evidence" value="ECO:0007669"/>
    <property type="project" value="InterPro"/>
</dbReference>
<keyword evidence="8" id="KW-1185">Reference proteome</keyword>
<dbReference type="GO" id="GO:0005739">
    <property type="term" value="C:mitochondrion"/>
    <property type="evidence" value="ECO:0007669"/>
    <property type="project" value="UniProtKB-SubCell"/>
</dbReference>
<gene>
    <name evidence="6" type="ORF">GSMUA_275350.1</name>
</gene>
<dbReference type="InterPro" id="IPR003569">
    <property type="entry name" value="Cyt_c_biogenesis_plant"/>
</dbReference>
<dbReference type="InParanoid" id="A0A804J7P5"/>
<dbReference type="Gramene" id="Ma05_t23330.1">
    <property type="protein sequence ID" value="Ma05_p23330.1"/>
    <property type="gene ID" value="Ma05_g23330"/>
</dbReference>
<dbReference type="GO" id="GO:0016020">
    <property type="term" value="C:membrane"/>
    <property type="evidence" value="ECO:0007669"/>
    <property type="project" value="InterPro"/>
</dbReference>
<evidence type="ECO:0000256" key="2">
    <source>
        <dbReference type="ARBA" id="ARBA00009186"/>
    </source>
</evidence>
<dbReference type="PANTHER" id="PTHR43653">
    <property type="entry name" value="CYTOCHROME C ASSEMBLY PROTEIN-RELATED"/>
    <property type="match status" value="1"/>
</dbReference>
<dbReference type="AlphaFoldDB" id="A0A804J7P5"/>
<reference evidence="7" key="2">
    <citation type="submission" date="2021-05" db="UniProtKB">
        <authorList>
            <consortium name="EnsemblPlants"/>
        </authorList>
    </citation>
    <scope>IDENTIFICATION</scope>
    <source>
        <strain evidence="7">subsp. malaccensis</strain>
    </source>
</reference>
<organism evidence="7 8">
    <name type="scientific">Musa acuminata subsp. malaccensis</name>
    <name type="common">Wild banana</name>
    <name type="synonym">Musa malaccensis</name>
    <dbReference type="NCBI Taxonomy" id="214687"/>
    <lineage>
        <taxon>Eukaryota</taxon>
        <taxon>Viridiplantae</taxon>
        <taxon>Streptophyta</taxon>
        <taxon>Embryophyta</taxon>
        <taxon>Tracheophyta</taxon>
        <taxon>Spermatophyta</taxon>
        <taxon>Magnoliopsida</taxon>
        <taxon>Liliopsida</taxon>
        <taxon>Zingiberales</taxon>
        <taxon>Musaceae</taxon>
        <taxon>Musa</taxon>
    </lineage>
</organism>
<dbReference type="PANTHER" id="PTHR43653:SF1">
    <property type="entry name" value="CYTOCHROME C-TYPE BIOGENESIS PROTEIN CCMF"/>
    <property type="match status" value="1"/>
</dbReference>
<evidence type="ECO:0000256" key="4">
    <source>
        <dbReference type="ARBA" id="ARBA00023128"/>
    </source>
</evidence>
<feature type="transmembrane region" description="Helical" evidence="5">
    <location>
        <begin position="43"/>
        <end position="65"/>
    </location>
</feature>
<feature type="transmembrane region" description="Helical" evidence="5">
    <location>
        <begin position="20"/>
        <end position="37"/>
    </location>
</feature>
<sequence length="162" mass="18436">MMGITKLKFGNEHKMSTNSFSHYLLFLGLFVEFTYNKKHPPEFGAVLAFWCILIPFLGLSFCYILNNLSDYNVLTASAPFFYQISGTWSNHEGSILSWCWIPSLMDSFFVTPVSICCMDWIHAGRVMDQHESGTQSVDPCSITKMNVKFSVIVSPHKTHDFA</sequence>
<keyword evidence="5" id="KW-1133">Transmembrane helix</keyword>
<name>A0A804J7P5_MUSAM</name>
<keyword evidence="5" id="KW-0812">Transmembrane</keyword>
<evidence type="ECO:0000256" key="1">
    <source>
        <dbReference type="ARBA" id="ARBA00004173"/>
    </source>
</evidence>
<proteinExistence type="inferred from homology"/>
<reference evidence="6" key="1">
    <citation type="submission" date="2021-03" db="EMBL/GenBank/DDBJ databases">
        <authorList>
            <consortium name="Genoscope - CEA"/>
            <person name="William W."/>
        </authorList>
    </citation>
    <scope>NUCLEOTIDE SEQUENCE</scope>
    <source>
        <strain evidence="6">Doubled-haploid Pahang</strain>
    </source>
</reference>
<evidence type="ECO:0000313" key="8">
    <source>
        <dbReference type="Proteomes" id="UP000012960"/>
    </source>
</evidence>
<dbReference type="PRINTS" id="PR01412">
    <property type="entry name" value="CCBSBIOGNSIS"/>
</dbReference>
<protein>
    <submittedName>
        <fullName evidence="6">(wild Malaysian banana) hypothetical protein</fullName>
    </submittedName>
</protein>
<keyword evidence="4" id="KW-0496">Mitochondrion</keyword>
<dbReference type="EnsemblPlants" id="Ma05_t23330.1">
    <property type="protein sequence ID" value="Ma05_p23330.1"/>
    <property type="gene ID" value="Ma05_g23330"/>
</dbReference>
<accession>A0A804J7P5</accession>
<dbReference type="InterPro" id="IPR003567">
    <property type="entry name" value="Cyt_c_biogenesis"/>
</dbReference>
<dbReference type="EMBL" id="HG996470">
    <property type="protein sequence ID" value="CAG1839358.1"/>
    <property type="molecule type" value="Genomic_DNA"/>
</dbReference>
<dbReference type="Proteomes" id="UP000012960">
    <property type="component" value="Unplaced"/>
</dbReference>
<dbReference type="GO" id="GO:0017004">
    <property type="term" value="P:cytochrome complex assembly"/>
    <property type="evidence" value="ECO:0007669"/>
    <property type="project" value="UniProtKB-KW"/>
</dbReference>
<evidence type="ECO:0000256" key="3">
    <source>
        <dbReference type="ARBA" id="ARBA00022748"/>
    </source>
</evidence>
<comment type="similarity">
    <text evidence="2">Belongs to the CcmF/CycK/Ccl1/NrfE/CcsA family.</text>
</comment>
<keyword evidence="3" id="KW-0201">Cytochrome c-type biogenesis</keyword>
<evidence type="ECO:0000256" key="5">
    <source>
        <dbReference type="SAM" id="Phobius"/>
    </source>
</evidence>
<comment type="subcellular location">
    <subcellularLocation>
        <location evidence="1">Mitochondrion</location>
    </subcellularLocation>
</comment>
<keyword evidence="5" id="KW-0472">Membrane</keyword>
<evidence type="ECO:0000313" key="6">
    <source>
        <dbReference type="EMBL" id="CAG1839358.1"/>
    </source>
</evidence>
<evidence type="ECO:0000313" key="7">
    <source>
        <dbReference type="EnsemblPlants" id="Ma05_p23330.1"/>
    </source>
</evidence>